<dbReference type="InterPro" id="IPR050268">
    <property type="entry name" value="NADH-dep_flavin_reductase"/>
</dbReference>
<sequence>MNSTVSEPQISAGDFTHAFRHHPAGVAIITADAGDGPVAMTVSSVASVAIDPPTLVFSASGRSSSTPTIRRADTVVVHLLASDQVELAKLGARSGVERFGDDVEWGRLPTGEPYYPRANAWLRGRVIERLNVHGSTLVVVEAIEAKPRAETPEKSPHPLVYHDRKWFVLNEHAALPRTVVPFYAVYGRGD</sequence>
<dbReference type="GO" id="GO:0010181">
    <property type="term" value="F:FMN binding"/>
    <property type="evidence" value="ECO:0007669"/>
    <property type="project" value="InterPro"/>
</dbReference>
<evidence type="ECO:0000259" key="2">
    <source>
        <dbReference type="SMART" id="SM00903"/>
    </source>
</evidence>
<dbReference type="InterPro" id="IPR002563">
    <property type="entry name" value="Flavin_Rdtase-like_dom"/>
</dbReference>
<accession>A0A5J6L017</accession>
<proteinExistence type="predicted"/>
<gene>
    <name evidence="3" type="ORF">F6J85_01080</name>
</gene>
<dbReference type="Gene3D" id="2.30.110.10">
    <property type="entry name" value="Electron Transport, Fmn-binding Protein, Chain A"/>
    <property type="match status" value="1"/>
</dbReference>
<dbReference type="SMART" id="SM00903">
    <property type="entry name" value="Flavin_Reduct"/>
    <property type="match status" value="1"/>
</dbReference>
<dbReference type="Proteomes" id="UP000325516">
    <property type="component" value="Chromosome"/>
</dbReference>
<evidence type="ECO:0000313" key="3">
    <source>
        <dbReference type="EMBL" id="QEW01828.1"/>
    </source>
</evidence>
<dbReference type="SUPFAM" id="SSF50475">
    <property type="entry name" value="FMN-binding split barrel"/>
    <property type="match status" value="1"/>
</dbReference>
<dbReference type="Pfam" id="PF01613">
    <property type="entry name" value="Flavin_Reduct"/>
    <property type="match status" value="1"/>
</dbReference>
<evidence type="ECO:0000256" key="1">
    <source>
        <dbReference type="ARBA" id="ARBA00023002"/>
    </source>
</evidence>
<feature type="domain" description="Flavin reductase like" evidence="2">
    <location>
        <begin position="19"/>
        <end position="168"/>
    </location>
</feature>
<name>A0A5J6L017_9MICO</name>
<dbReference type="EMBL" id="CP044232">
    <property type="protein sequence ID" value="QEW01828.1"/>
    <property type="molecule type" value="Genomic_DNA"/>
</dbReference>
<organism evidence="3 4">
    <name type="scientific">Microbacterium lushaniae</name>
    <dbReference type="NCBI Taxonomy" id="2614639"/>
    <lineage>
        <taxon>Bacteria</taxon>
        <taxon>Bacillati</taxon>
        <taxon>Actinomycetota</taxon>
        <taxon>Actinomycetes</taxon>
        <taxon>Micrococcales</taxon>
        <taxon>Microbacteriaceae</taxon>
        <taxon>Microbacterium</taxon>
    </lineage>
</organism>
<dbReference type="InterPro" id="IPR012349">
    <property type="entry name" value="Split_barrel_FMN-bd"/>
</dbReference>
<evidence type="ECO:0000313" key="4">
    <source>
        <dbReference type="Proteomes" id="UP000325516"/>
    </source>
</evidence>
<reference evidence="4" key="1">
    <citation type="submission" date="2019-09" db="EMBL/GenBank/DDBJ databases">
        <title>Mumia zhuanghuii sp. nov. isolated from the intestinal contents of plateau pika (Ochotona curzoniae) in the Qinghai-Tibet plateau of China.</title>
        <authorList>
            <person name="Tian Z."/>
        </authorList>
    </citation>
    <scope>NUCLEOTIDE SEQUENCE [LARGE SCALE GENOMIC DNA]</scope>
    <source>
        <strain evidence="4">L-031</strain>
    </source>
</reference>
<dbReference type="RefSeq" id="WP_150923480.1">
    <property type="nucleotide sequence ID" value="NZ_CP044232.1"/>
</dbReference>
<dbReference type="PANTHER" id="PTHR30466">
    <property type="entry name" value="FLAVIN REDUCTASE"/>
    <property type="match status" value="1"/>
</dbReference>
<dbReference type="PANTHER" id="PTHR30466:SF1">
    <property type="entry name" value="FMN REDUCTASE (NADH) RUTF"/>
    <property type="match status" value="1"/>
</dbReference>
<protein>
    <submittedName>
        <fullName evidence="3">Flavin reductase family protein</fullName>
    </submittedName>
</protein>
<keyword evidence="4" id="KW-1185">Reference proteome</keyword>
<dbReference type="KEGG" id="mlz:F6J85_01080"/>
<dbReference type="AlphaFoldDB" id="A0A5J6L017"/>
<keyword evidence="1" id="KW-0560">Oxidoreductase</keyword>
<dbReference type="GO" id="GO:0006208">
    <property type="term" value="P:pyrimidine nucleobase catabolic process"/>
    <property type="evidence" value="ECO:0007669"/>
    <property type="project" value="TreeGrafter"/>
</dbReference>
<dbReference type="GO" id="GO:0042602">
    <property type="term" value="F:riboflavin reductase (NADPH) activity"/>
    <property type="evidence" value="ECO:0007669"/>
    <property type="project" value="TreeGrafter"/>
</dbReference>